<proteinExistence type="inferred from homology"/>
<dbReference type="PANTHER" id="PTHR42953:SF3">
    <property type="entry name" value="HIGH-AFFINITY ZINC UPTAKE SYSTEM PROTEIN ZNUA"/>
    <property type="match status" value="1"/>
</dbReference>
<dbReference type="AlphaFoldDB" id="A0A7K3WDZ3"/>
<evidence type="ECO:0000256" key="5">
    <source>
        <dbReference type="SAM" id="SignalP"/>
    </source>
</evidence>
<dbReference type="EMBL" id="JAAGWK010000015">
    <property type="protein sequence ID" value="NEL54556.1"/>
    <property type="molecule type" value="Genomic_DNA"/>
</dbReference>
<dbReference type="PROSITE" id="PS51257">
    <property type="entry name" value="PROKAR_LIPOPROTEIN"/>
    <property type="match status" value="1"/>
</dbReference>
<evidence type="ECO:0000256" key="1">
    <source>
        <dbReference type="ARBA" id="ARBA00011028"/>
    </source>
</evidence>
<dbReference type="GO" id="GO:0007155">
    <property type="term" value="P:cell adhesion"/>
    <property type="evidence" value="ECO:0007669"/>
    <property type="project" value="InterPro"/>
</dbReference>
<evidence type="ECO:0000256" key="2">
    <source>
        <dbReference type="ARBA" id="ARBA00022448"/>
    </source>
</evidence>
<dbReference type="GO" id="GO:0030001">
    <property type="term" value="P:metal ion transport"/>
    <property type="evidence" value="ECO:0007669"/>
    <property type="project" value="InterPro"/>
</dbReference>
<sequence length="313" mass="32506">MVSGRGRASALACAGVLALAGCGAANGSGSDTADGGLTIAASFYPLQWLGEQIAGTHGTVTSLTPPGVEPHEYELTPGEVAATAEADIVVYLSAYQPSVDAAVDEQAGDRAFDAAGPADLDLLYQDGHAEEHADGTHAEGVRDPHFWHDPMRMADVGDALAEALSRADEAHRADYTANAADLREQLTALNGEFRDGLARCASRDVVTGHSAFGYLADAYGLRQFGISGLAPDEEPSPGALTGATDFIREHGVRAVYAETLVSPAVAETVARETGAQVLILDPIEGLTDASQGTDYLELMHANLADLRTGQQCS</sequence>
<evidence type="ECO:0000256" key="3">
    <source>
        <dbReference type="ARBA" id="ARBA00022729"/>
    </source>
</evidence>
<dbReference type="SUPFAM" id="SSF53807">
    <property type="entry name" value="Helical backbone' metal receptor"/>
    <property type="match status" value="1"/>
</dbReference>
<feature type="signal peptide" evidence="5">
    <location>
        <begin position="1"/>
        <end position="24"/>
    </location>
</feature>
<evidence type="ECO:0000313" key="6">
    <source>
        <dbReference type="EMBL" id="NEL54556.1"/>
    </source>
</evidence>
<keyword evidence="7" id="KW-1185">Reference proteome</keyword>
<dbReference type="InterPro" id="IPR050492">
    <property type="entry name" value="Bact_metal-bind_prot9"/>
</dbReference>
<protein>
    <submittedName>
        <fullName evidence="6">Zinc ABC transporter substrate-binding protein</fullName>
    </submittedName>
</protein>
<dbReference type="InterPro" id="IPR006128">
    <property type="entry name" value="Lipoprotein_PsaA-like"/>
</dbReference>
<name>A0A7K3WDZ3_9ACTN</name>
<reference evidence="6 7" key="1">
    <citation type="submission" date="2020-02" db="EMBL/GenBank/DDBJ databases">
        <title>The whole genome sequence of CPCC 205119.</title>
        <authorList>
            <person name="Jiang Z."/>
        </authorList>
    </citation>
    <scope>NUCLEOTIDE SEQUENCE [LARGE SCALE GENOMIC DNA]</scope>
    <source>
        <strain evidence="6 7">CPCC 205119</strain>
    </source>
</reference>
<dbReference type="Pfam" id="PF01297">
    <property type="entry name" value="ZnuA"/>
    <property type="match status" value="1"/>
</dbReference>
<keyword evidence="3 5" id="KW-0732">Signal</keyword>
<gene>
    <name evidence="6" type="ORF">G1H19_11140</name>
</gene>
<dbReference type="GO" id="GO:0046872">
    <property type="term" value="F:metal ion binding"/>
    <property type="evidence" value="ECO:0007669"/>
    <property type="project" value="InterPro"/>
</dbReference>
<organism evidence="6 7">
    <name type="scientific">Goekera deserti</name>
    <dbReference type="NCBI Taxonomy" id="2497753"/>
    <lineage>
        <taxon>Bacteria</taxon>
        <taxon>Bacillati</taxon>
        <taxon>Actinomycetota</taxon>
        <taxon>Actinomycetes</taxon>
        <taxon>Geodermatophilales</taxon>
        <taxon>Geodermatophilaceae</taxon>
        <taxon>Goekera</taxon>
    </lineage>
</organism>
<accession>A0A7K3WDZ3</accession>
<keyword evidence="2 4" id="KW-0813">Transport</keyword>
<dbReference type="PRINTS" id="PR00691">
    <property type="entry name" value="ADHESINB"/>
</dbReference>
<feature type="chain" id="PRO_5038604463" evidence="5">
    <location>
        <begin position="25"/>
        <end position="313"/>
    </location>
</feature>
<evidence type="ECO:0000256" key="4">
    <source>
        <dbReference type="RuleBase" id="RU003512"/>
    </source>
</evidence>
<dbReference type="PRINTS" id="PR00690">
    <property type="entry name" value="ADHESNFAMILY"/>
</dbReference>
<comment type="similarity">
    <text evidence="1 4">Belongs to the bacterial solute-binding protein 9 family.</text>
</comment>
<dbReference type="PANTHER" id="PTHR42953">
    <property type="entry name" value="HIGH-AFFINITY ZINC UPTAKE SYSTEM PROTEIN ZNUA-RELATED"/>
    <property type="match status" value="1"/>
</dbReference>
<dbReference type="Gene3D" id="3.40.50.1980">
    <property type="entry name" value="Nitrogenase molybdenum iron protein domain"/>
    <property type="match status" value="2"/>
</dbReference>
<dbReference type="InterPro" id="IPR006127">
    <property type="entry name" value="ZnuA-like"/>
</dbReference>
<comment type="caution">
    <text evidence="6">The sequence shown here is derived from an EMBL/GenBank/DDBJ whole genome shotgun (WGS) entry which is preliminary data.</text>
</comment>
<dbReference type="Proteomes" id="UP000470470">
    <property type="component" value="Unassembled WGS sequence"/>
</dbReference>
<dbReference type="InterPro" id="IPR006129">
    <property type="entry name" value="AdhesinB"/>
</dbReference>
<evidence type="ECO:0000313" key="7">
    <source>
        <dbReference type="Proteomes" id="UP000470470"/>
    </source>
</evidence>